<dbReference type="GO" id="GO:0046076">
    <property type="term" value="P:dTTP catabolic process"/>
    <property type="evidence" value="ECO:0007669"/>
    <property type="project" value="TreeGrafter"/>
</dbReference>
<evidence type="ECO:0000313" key="3">
    <source>
        <dbReference type="Proteomes" id="UP001224412"/>
    </source>
</evidence>
<dbReference type="GO" id="GO:0046052">
    <property type="term" value="P:UTP catabolic process"/>
    <property type="evidence" value="ECO:0007669"/>
    <property type="project" value="TreeGrafter"/>
</dbReference>
<dbReference type="CDD" id="cd11528">
    <property type="entry name" value="NTP-PPase_MazG_Nterm"/>
    <property type="match status" value="1"/>
</dbReference>
<dbReference type="Proteomes" id="UP001224412">
    <property type="component" value="Unassembled WGS sequence"/>
</dbReference>
<accession>A0AAP4BNP1</accession>
<dbReference type="RefSeq" id="WP_284588737.1">
    <property type="nucleotide sequence ID" value="NZ_JASNUC010000002.1"/>
</dbReference>
<sequence>MTVLLLDPRWPEQIPLEVFSGVSGPVSYTEEVPVTVRWNFGDVIRGTDPSGAGLLVSTNEADQRVLERVSRGERIIAARSRDDQLYIARQVMRRARDIGEFELLQTHKTLVPYLREEVAELCEVIESAETTRDIDDAQLVRELGDVLLQLLFHAELGRRREAFSLDDVAASFIAKMRSRAPYLFDGTSSMVSQEEQDRLWIEGKRAEQEQG</sequence>
<evidence type="ECO:0000313" key="2">
    <source>
        <dbReference type="EMBL" id="MDK4306339.1"/>
    </source>
</evidence>
<dbReference type="PANTHER" id="PTHR30522:SF0">
    <property type="entry name" value="NUCLEOSIDE TRIPHOSPHATE PYROPHOSPHOHYDROLASE"/>
    <property type="match status" value="1"/>
</dbReference>
<dbReference type="SUPFAM" id="SSF101386">
    <property type="entry name" value="all-alpha NTP pyrophosphatases"/>
    <property type="match status" value="1"/>
</dbReference>
<dbReference type="GO" id="GO:0046047">
    <property type="term" value="P:TTP catabolic process"/>
    <property type="evidence" value="ECO:0007669"/>
    <property type="project" value="TreeGrafter"/>
</dbReference>
<name>A0AAP4BNP1_9CORY</name>
<gene>
    <name evidence="2" type="ORF">QPX42_02040</name>
</gene>
<reference evidence="2" key="1">
    <citation type="submission" date="2023-05" db="EMBL/GenBank/DDBJ databases">
        <title>Metabolic capabilities are highly conserved among human nasal-associated Corynebacterium species in pangenomic analyses.</title>
        <authorList>
            <person name="Tran T.H."/>
            <person name="Roberts A.Q."/>
            <person name="Escapa I.F."/>
            <person name="Gao W."/>
            <person name="Conlan S."/>
            <person name="Kong H."/>
            <person name="Segre J.A."/>
            <person name="Kelly M.S."/>
            <person name="Lemon K.P."/>
        </authorList>
    </citation>
    <scope>NUCLEOTIDE SEQUENCE</scope>
    <source>
        <strain evidence="2">KPL2773</strain>
    </source>
</reference>
<protein>
    <submittedName>
        <fullName evidence="2">MazG nucleotide pyrophosphohydrolase domain-containing protein</fullName>
    </submittedName>
</protein>
<dbReference type="InterPro" id="IPR048015">
    <property type="entry name" value="NTP-PPase_MazG-like_N"/>
</dbReference>
<evidence type="ECO:0000259" key="1">
    <source>
        <dbReference type="Pfam" id="PF03819"/>
    </source>
</evidence>
<dbReference type="InterPro" id="IPR004518">
    <property type="entry name" value="MazG-like_dom"/>
</dbReference>
<dbReference type="PANTHER" id="PTHR30522">
    <property type="entry name" value="NUCLEOSIDE TRIPHOSPHATE PYROPHOSPHOHYDROLASE"/>
    <property type="match status" value="1"/>
</dbReference>
<proteinExistence type="predicted"/>
<dbReference type="InterPro" id="IPR011551">
    <property type="entry name" value="NTP_PyrPHydrolase_MazG"/>
</dbReference>
<dbReference type="GO" id="GO:0006203">
    <property type="term" value="P:dGTP catabolic process"/>
    <property type="evidence" value="ECO:0007669"/>
    <property type="project" value="TreeGrafter"/>
</dbReference>
<dbReference type="AlphaFoldDB" id="A0AAP4BNP1"/>
<dbReference type="EMBL" id="JASNVH010000002">
    <property type="protein sequence ID" value="MDK4306339.1"/>
    <property type="molecule type" value="Genomic_DNA"/>
</dbReference>
<feature type="domain" description="NTP pyrophosphohydrolase MazG-like" evidence="1">
    <location>
        <begin position="105"/>
        <end position="184"/>
    </location>
</feature>
<dbReference type="Pfam" id="PF03819">
    <property type="entry name" value="MazG"/>
    <property type="match status" value="1"/>
</dbReference>
<dbReference type="Gene3D" id="1.10.287.1080">
    <property type="entry name" value="MazG-like"/>
    <property type="match status" value="1"/>
</dbReference>
<dbReference type="GO" id="GO:0046061">
    <property type="term" value="P:dATP catabolic process"/>
    <property type="evidence" value="ECO:0007669"/>
    <property type="project" value="TreeGrafter"/>
</dbReference>
<comment type="caution">
    <text evidence="2">The sequence shown here is derived from an EMBL/GenBank/DDBJ whole genome shotgun (WGS) entry which is preliminary data.</text>
</comment>
<dbReference type="GO" id="GO:0046081">
    <property type="term" value="P:dUTP catabolic process"/>
    <property type="evidence" value="ECO:0007669"/>
    <property type="project" value="TreeGrafter"/>
</dbReference>
<organism evidence="2 3">
    <name type="scientific">Corynebacterium pseudodiphtheriticum</name>
    <dbReference type="NCBI Taxonomy" id="37637"/>
    <lineage>
        <taxon>Bacteria</taxon>
        <taxon>Bacillati</taxon>
        <taxon>Actinomycetota</taxon>
        <taxon>Actinomycetes</taxon>
        <taxon>Mycobacteriales</taxon>
        <taxon>Corynebacteriaceae</taxon>
        <taxon>Corynebacterium</taxon>
    </lineage>
</organism>
<dbReference type="GO" id="GO:0047429">
    <property type="term" value="F:nucleoside triphosphate diphosphatase activity"/>
    <property type="evidence" value="ECO:0007669"/>
    <property type="project" value="TreeGrafter"/>
</dbReference>